<feature type="compositionally biased region" description="Basic and acidic residues" evidence="1">
    <location>
        <begin position="15"/>
        <end position="28"/>
    </location>
</feature>
<evidence type="ECO:0000313" key="3">
    <source>
        <dbReference type="RefSeq" id="XP_065662154.1"/>
    </source>
</evidence>
<dbReference type="RefSeq" id="XP_065662154.1">
    <property type="nucleotide sequence ID" value="XM_065806082.1"/>
</dbReference>
<reference evidence="3" key="1">
    <citation type="submission" date="2025-08" db="UniProtKB">
        <authorList>
            <consortium name="RefSeq"/>
        </authorList>
    </citation>
    <scope>IDENTIFICATION</scope>
</reference>
<evidence type="ECO:0000256" key="1">
    <source>
        <dbReference type="SAM" id="MobiDB-lite"/>
    </source>
</evidence>
<keyword evidence="2" id="KW-1185">Reference proteome</keyword>
<accession>A0ABM4CK72</accession>
<name>A0ABM4CK72_HYDVU</name>
<sequence length="249" mass="28853">MKVMSFWSPASPCIPKKEKQPHKYKEDEKDKVFETIEELRHRLFKQYEEAELRKTKYISSNENISKEEVRQKSLNGTRVTNRAQNTNILHDSSRTRGTAVACNTETNNSLKMKNKIRDRENEITSKIKFEKELSQKLSKFSVANLELFQTEKCVFSDLLLKESNLNDQHDSLKKSQDTLANRVVKESKDSSFITLENSIVDPECSSSENSNVNPESSDLILENALLKYNENLLQTESDFTNVMEMLSNW</sequence>
<organism evidence="2 3">
    <name type="scientific">Hydra vulgaris</name>
    <name type="common">Hydra</name>
    <name type="synonym">Hydra attenuata</name>
    <dbReference type="NCBI Taxonomy" id="6087"/>
    <lineage>
        <taxon>Eukaryota</taxon>
        <taxon>Metazoa</taxon>
        <taxon>Cnidaria</taxon>
        <taxon>Hydrozoa</taxon>
        <taxon>Hydroidolina</taxon>
        <taxon>Anthoathecata</taxon>
        <taxon>Aplanulata</taxon>
        <taxon>Hydridae</taxon>
        <taxon>Hydra</taxon>
    </lineage>
</organism>
<dbReference type="GeneID" id="136084874"/>
<dbReference type="Proteomes" id="UP001652625">
    <property type="component" value="Chromosome 09"/>
</dbReference>
<evidence type="ECO:0000313" key="2">
    <source>
        <dbReference type="Proteomes" id="UP001652625"/>
    </source>
</evidence>
<protein>
    <submittedName>
        <fullName evidence="3">Repetitive organellar protein-like isoform X1</fullName>
    </submittedName>
</protein>
<proteinExistence type="predicted"/>
<gene>
    <name evidence="3" type="primary">LOC136084874</name>
</gene>
<feature type="region of interest" description="Disordered" evidence="1">
    <location>
        <begin position="1"/>
        <end position="28"/>
    </location>
</feature>